<accession>M4QC11</accession>
<dbReference type="HAMAP" id="MF_00340">
    <property type="entry name" value="Ribosomal_bL32"/>
    <property type="match status" value="1"/>
</dbReference>
<dbReference type="GO" id="GO:0015934">
    <property type="term" value="C:large ribosomal subunit"/>
    <property type="evidence" value="ECO:0007669"/>
    <property type="project" value="InterPro"/>
</dbReference>
<proteinExistence type="inferred from homology"/>
<dbReference type="Pfam" id="PF01783">
    <property type="entry name" value="Ribosomal_L32p"/>
    <property type="match status" value="1"/>
</dbReference>
<geneLocation type="mitochondrion" evidence="4"/>
<dbReference type="InterPro" id="IPR002677">
    <property type="entry name" value="Ribosomal_bL32"/>
</dbReference>
<dbReference type="GO" id="GO:0003735">
    <property type="term" value="F:structural constituent of ribosome"/>
    <property type="evidence" value="ECO:0007669"/>
    <property type="project" value="InterPro"/>
</dbReference>
<keyword evidence="2 4" id="KW-0689">Ribosomal protein</keyword>
<dbReference type="InterPro" id="IPR011332">
    <property type="entry name" value="Ribosomal_zn-bd"/>
</dbReference>
<reference evidence="4" key="2">
    <citation type="journal article" date="2013" name="Genome Biol. Evol.">
        <title>Strikingly bacteria-like and gene-rich mitochondrial genomes throughout jakobid protists.</title>
        <authorList>
            <person name="Burger G."/>
            <person name="Gray M.W."/>
            <person name="Forget L."/>
            <person name="Lang B.F."/>
        </authorList>
    </citation>
    <scope>NUCLEOTIDE SEQUENCE</scope>
    <source>
        <strain evidence="4">ATCC 50695</strain>
    </source>
</reference>
<evidence type="ECO:0000256" key="2">
    <source>
        <dbReference type="ARBA" id="ARBA00022980"/>
    </source>
</evidence>
<comment type="similarity">
    <text evidence="1">Belongs to the bacterial ribosomal protein bL32 family.</text>
</comment>
<dbReference type="PANTHER" id="PTHR35534">
    <property type="entry name" value="50S RIBOSOMAL PROTEIN L32"/>
    <property type="match status" value="1"/>
</dbReference>
<dbReference type="EMBL" id="KC353354">
    <property type="protein sequence ID" value="AGH24119.1"/>
    <property type="molecule type" value="Genomic_DNA"/>
</dbReference>
<evidence type="ECO:0000256" key="3">
    <source>
        <dbReference type="ARBA" id="ARBA00023274"/>
    </source>
</evidence>
<dbReference type="AlphaFoldDB" id="M4QC11"/>
<protein>
    <submittedName>
        <fullName evidence="4">Ribosomal protein L32</fullName>
    </submittedName>
</protein>
<keyword evidence="3" id="KW-0687">Ribonucleoprotein</keyword>
<organism evidence="4">
    <name type="scientific">Jakoba bahamiensis</name>
    <dbReference type="NCBI Taxonomy" id="221721"/>
    <lineage>
        <taxon>Eukaryota</taxon>
        <taxon>Discoba</taxon>
        <taxon>Jakobida</taxon>
        <taxon>Histionina</taxon>
        <taxon>Jakobidae</taxon>
        <taxon>Jakoba</taxon>
    </lineage>
</organism>
<dbReference type="RefSeq" id="YP_007890625.1">
    <property type="nucleotide sequence ID" value="NC_021126.1"/>
</dbReference>
<evidence type="ECO:0000313" key="4">
    <source>
        <dbReference type="EMBL" id="AGH24119.1"/>
    </source>
</evidence>
<keyword evidence="4" id="KW-0496">Mitochondrion</keyword>
<dbReference type="GeneID" id="15333030"/>
<name>M4QC11_9EUKA</name>
<dbReference type="InterPro" id="IPR044957">
    <property type="entry name" value="Ribosomal_bL32_bact"/>
</dbReference>
<reference evidence="4" key="1">
    <citation type="journal article" date="2006" name="RNA">
        <title>Hybrid E. coli--Mitochondrial ribonuclease P RNAs are catalytically active.</title>
        <authorList>
            <person name="Seif E."/>
            <person name="Cadieux A."/>
            <person name="Lang B.F."/>
        </authorList>
    </citation>
    <scope>NUCLEOTIDE SEQUENCE</scope>
    <source>
        <strain evidence="4">ATCC 50695</strain>
    </source>
</reference>
<dbReference type="GO" id="GO:0006412">
    <property type="term" value="P:translation"/>
    <property type="evidence" value="ECO:0007669"/>
    <property type="project" value="InterPro"/>
</dbReference>
<evidence type="ECO:0000256" key="1">
    <source>
        <dbReference type="ARBA" id="ARBA00008560"/>
    </source>
</evidence>
<dbReference type="NCBIfam" id="TIGR01031">
    <property type="entry name" value="rpmF_bact"/>
    <property type="match status" value="1"/>
</dbReference>
<dbReference type="PANTHER" id="PTHR35534:SF1">
    <property type="entry name" value="LARGE RIBOSOMAL SUBUNIT PROTEIN BL32"/>
    <property type="match status" value="1"/>
</dbReference>
<dbReference type="SUPFAM" id="SSF57829">
    <property type="entry name" value="Zn-binding ribosomal proteins"/>
    <property type="match status" value="1"/>
</dbReference>
<gene>
    <name evidence="4" type="primary">rpl32</name>
</gene>
<sequence>MAVPKKKISYSKKRIKLQKTMEKPITYSVCNQCGSLKYMHHLCTNCGYYEKYTAQKNESR</sequence>